<keyword evidence="4" id="KW-1185">Reference proteome</keyword>
<sequence length="181" mass="19172">MALLSLLGAQLSVAGVANFLFESPVSLMLLLPALAGTAAATASDNTARLPLPDPARARGARACWVLAWTSLAVIAVNLGQATGAAVSWEAVARNVVIHTALGVLMVRFGHPHFVWAPPMGLTLICMLFGYPPSEPGYYWWAVIMREQVTAAHWSTATALFGFALLAYVLAPSARQRTGQSD</sequence>
<organism evidence="3 4">
    <name type="scientific">Streptomyces alkaliterrae</name>
    <dbReference type="NCBI Taxonomy" id="2213162"/>
    <lineage>
        <taxon>Bacteria</taxon>
        <taxon>Bacillati</taxon>
        <taxon>Actinomycetota</taxon>
        <taxon>Actinomycetes</taxon>
        <taxon>Kitasatosporales</taxon>
        <taxon>Streptomycetaceae</taxon>
        <taxon>Streptomyces</taxon>
    </lineage>
</organism>
<dbReference type="AlphaFoldDB" id="A0A5P0YVG1"/>
<reference evidence="2" key="3">
    <citation type="journal article" name="Syst. Appl. Microbiol.">
        <title>Streptomyces alkaliterrae sp. nov., isolated from an alkaline soil, and emended descriptions of Streptomyces alkaliphilus, Streptomyces calidiresistens and Streptomyces durbertensis.</title>
        <authorList>
            <person name="Swiecimska M."/>
            <person name="Golinska P."/>
            <person name="Nouioui I."/>
            <person name="Wypij M."/>
            <person name="Rai M."/>
            <person name="Sangal V."/>
            <person name="Goodfellow M."/>
        </authorList>
    </citation>
    <scope>NUCLEOTIDE SEQUENCE</scope>
    <source>
        <strain evidence="2">OF8</strain>
    </source>
</reference>
<protein>
    <submittedName>
        <fullName evidence="3">Uncharacterized protein</fullName>
    </submittedName>
</protein>
<feature type="transmembrane region" description="Helical" evidence="1">
    <location>
        <begin position="24"/>
        <end position="42"/>
    </location>
</feature>
<dbReference type="Proteomes" id="UP000517765">
    <property type="component" value="Unassembled WGS sequence"/>
</dbReference>
<dbReference type="RefSeq" id="WP_143649159.1">
    <property type="nucleotide sequence ID" value="NZ_JABJXA010000141.1"/>
</dbReference>
<gene>
    <name evidence="3" type="ORF">FNX44_017255</name>
    <name evidence="2" type="ORF">H3147_19950</name>
</gene>
<evidence type="ECO:0000313" key="2">
    <source>
        <dbReference type="EMBL" id="MBB1261080.1"/>
    </source>
</evidence>
<accession>A0A5P0YVG1</accession>
<reference evidence="3 4" key="1">
    <citation type="submission" date="2019-10" db="EMBL/GenBank/DDBJ databases">
        <title>Streptomyces sp. nov., a novel actinobacterium isolated from alkaline environment.</title>
        <authorList>
            <person name="Golinska P."/>
        </authorList>
    </citation>
    <scope>NUCLEOTIDE SEQUENCE [LARGE SCALE GENOMIC DNA]</scope>
    <source>
        <strain evidence="3 4">OF1</strain>
    </source>
</reference>
<dbReference type="EMBL" id="VJYK02000183">
    <property type="protein sequence ID" value="MQS03587.1"/>
    <property type="molecule type" value="Genomic_DNA"/>
</dbReference>
<name>A0A5P0YVG1_9ACTN</name>
<reference evidence="5" key="2">
    <citation type="submission" date="2020-05" db="EMBL/GenBank/DDBJ databases">
        <title>Classification of alakaliphilic streptomycetes isolated from an alkaline soil next to Lonar Crater, India and a proposal for the recognition of Streptomyces alkaliterrae sp. nov.</title>
        <authorList>
            <person name="Golinska P."/>
        </authorList>
    </citation>
    <scope>NUCLEOTIDE SEQUENCE [LARGE SCALE GENOMIC DNA]</scope>
    <source>
        <strain evidence="5">OF8</strain>
    </source>
</reference>
<feature type="transmembrane region" description="Helical" evidence="1">
    <location>
        <begin position="113"/>
        <end position="130"/>
    </location>
</feature>
<evidence type="ECO:0000313" key="3">
    <source>
        <dbReference type="EMBL" id="MQS03587.1"/>
    </source>
</evidence>
<dbReference type="Proteomes" id="UP000320857">
    <property type="component" value="Unassembled WGS sequence"/>
</dbReference>
<comment type="caution">
    <text evidence="3">The sequence shown here is derived from an EMBL/GenBank/DDBJ whole genome shotgun (WGS) entry which is preliminary data.</text>
</comment>
<keyword evidence="1" id="KW-0812">Transmembrane</keyword>
<evidence type="ECO:0000256" key="1">
    <source>
        <dbReference type="SAM" id="Phobius"/>
    </source>
</evidence>
<dbReference type="OrthoDB" id="9978050at2"/>
<keyword evidence="1" id="KW-0472">Membrane</keyword>
<proteinExistence type="predicted"/>
<evidence type="ECO:0000313" key="4">
    <source>
        <dbReference type="Proteomes" id="UP000320857"/>
    </source>
</evidence>
<feature type="transmembrane region" description="Helical" evidence="1">
    <location>
        <begin position="150"/>
        <end position="170"/>
    </location>
</feature>
<dbReference type="EMBL" id="JABJXA010000141">
    <property type="protein sequence ID" value="MBB1261080.1"/>
    <property type="molecule type" value="Genomic_DNA"/>
</dbReference>
<keyword evidence="1" id="KW-1133">Transmembrane helix</keyword>
<feature type="transmembrane region" description="Helical" evidence="1">
    <location>
        <begin position="62"/>
        <end position="79"/>
    </location>
</feature>
<evidence type="ECO:0000313" key="5">
    <source>
        <dbReference type="Proteomes" id="UP000517765"/>
    </source>
</evidence>